<keyword evidence="2" id="KW-0812">Transmembrane</keyword>
<accession>A0A4Q2DSE8</accession>
<keyword evidence="4" id="KW-1185">Reference proteome</keyword>
<dbReference type="STRING" id="2316362.A0A4Q2DSE8"/>
<gene>
    <name evidence="3" type="ORF">EST38_g3273</name>
</gene>
<evidence type="ECO:0000256" key="2">
    <source>
        <dbReference type="SAM" id="Phobius"/>
    </source>
</evidence>
<evidence type="ECO:0000256" key="1">
    <source>
        <dbReference type="SAM" id="MobiDB-lite"/>
    </source>
</evidence>
<keyword evidence="2" id="KW-0472">Membrane</keyword>
<feature type="transmembrane region" description="Helical" evidence="2">
    <location>
        <begin position="43"/>
        <end position="63"/>
    </location>
</feature>
<name>A0A4Q2DSE8_9AGAR</name>
<sequence length="118" mass="13108">MVSMEIDATEPVEEEPKIETMELEEEELKQAAMASHVLQQLYLLPHIVGFFSLFYAYFVALPLTVPRMGMRAIEGLPSLTKNRQPAFVEPESKLPTENGTSTATDINIPLDTGVQVDA</sequence>
<protein>
    <submittedName>
        <fullName evidence="3">Uncharacterized protein</fullName>
    </submittedName>
</protein>
<feature type="compositionally biased region" description="Polar residues" evidence="1">
    <location>
        <begin position="95"/>
        <end position="105"/>
    </location>
</feature>
<evidence type="ECO:0000313" key="4">
    <source>
        <dbReference type="Proteomes" id="UP000290288"/>
    </source>
</evidence>
<dbReference type="Proteomes" id="UP000290288">
    <property type="component" value="Unassembled WGS sequence"/>
</dbReference>
<reference evidence="3 4" key="1">
    <citation type="submission" date="2019-01" db="EMBL/GenBank/DDBJ databases">
        <title>Draft genome sequence of Psathyrella aberdarensis IHI B618.</title>
        <authorList>
            <person name="Buettner E."/>
            <person name="Kellner H."/>
        </authorList>
    </citation>
    <scope>NUCLEOTIDE SEQUENCE [LARGE SCALE GENOMIC DNA]</scope>
    <source>
        <strain evidence="3 4">IHI B618</strain>
    </source>
</reference>
<keyword evidence="2" id="KW-1133">Transmembrane helix</keyword>
<feature type="region of interest" description="Disordered" evidence="1">
    <location>
        <begin position="87"/>
        <end position="118"/>
    </location>
</feature>
<proteinExistence type="predicted"/>
<comment type="caution">
    <text evidence="3">The sequence shown here is derived from an EMBL/GenBank/DDBJ whole genome shotgun (WGS) entry which is preliminary data.</text>
</comment>
<evidence type="ECO:0000313" key="3">
    <source>
        <dbReference type="EMBL" id="RXW22556.1"/>
    </source>
</evidence>
<organism evidence="3 4">
    <name type="scientific">Candolleomyces aberdarensis</name>
    <dbReference type="NCBI Taxonomy" id="2316362"/>
    <lineage>
        <taxon>Eukaryota</taxon>
        <taxon>Fungi</taxon>
        <taxon>Dikarya</taxon>
        <taxon>Basidiomycota</taxon>
        <taxon>Agaricomycotina</taxon>
        <taxon>Agaricomycetes</taxon>
        <taxon>Agaricomycetidae</taxon>
        <taxon>Agaricales</taxon>
        <taxon>Agaricineae</taxon>
        <taxon>Psathyrellaceae</taxon>
        <taxon>Candolleomyces</taxon>
    </lineage>
</organism>
<dbReference type="AlphaFoldDB" id="A0A4Q2DSE8"/>
<dbReference type="EMBL" id="SDEE01000067">
    <property type="protein sequence ID" value="RXW22556.1"/>
    <property type="molecule type" value="Genomic_DNA"/>
</dbReference>
<dbReference type="OrthoDB" id="10518888at2759"/>